<organism evidence="1 2">
    <name type="scientific">Araneus ventricosus</name>
    <name type="common">Orbweaver spider</name>
    <name type="synonym">Epeira ventricosa</name>
    <dbReference type="NCBI Taxonomy" id="182803"/>
    <lineage>
        <taxon>Eukaryota</taxon>
        <taxon>Metazoa</taxon>
        <taxon>Ecdysozoa</taxon>
        <taxon>Arthropoda</taxon>
        <taxon>Chelicerata</taxon>
        <taxon>Arachnida</taxon>
        <taxon>Araneae</taxon>
        <taxon>Araneomorphae</taxon>
        <taxon>Entelegynae</taxon>
        <taxon>Araneoidea</taxon>
        <taxon>Araneidae</taxon>
        <taxon>Araneus</taxon>
    </lineage>
</organism>
<reference evidence="1 2" key="1">
    <citation type="journal article" date="2019" name="Sci. Rep.">
        <title>Orb-weaving spider Araneus ventricosus genome elucidates the spidroin gene catalogue.</title>
        <authorList>
            <person name="Kono N."/>
            <person name="Nakamura H."/>
            <person name="Ohtoshi R."/>
            <person name="Moran D.A.P."/>
            <person name="Shinohara A."/>
            <person name="Yoshida Y."/>
            <person name="Fujiwara M."/>
            <person name="Mori M."/>
            <person name="Tomita M."/>
            <person name="Arakawa K."/>
        </authorList>
    </citation>
    <scope>NUCLEOTIDE SEQUENCE [LARGE SCALE GENOMIC DNA]</scope>
</reference>
<dbReference type="EMBL" id="BGPR01021075">
    <property type="protein sequence ID" value="GBN86030.1"/>
    <property type="molecule type" value="Genomic_DNA"/>
</dbReference>
<comment type="caution">
    <text evidence="1">The sequence shown here is derived from an EMBL/GenBank/DDBJ whole genome shotgun (WGS) entry which is preliminary data.</text>
</comment>
<proteinExistence type="predicted"/>
<keyword evidence="2" id="KW-1185">Reference proteome</keyword>
<accession>A0A4Y2SFF8</accession>
<protein>
    <submittedName>
        <fullName evidence="1">Uncharacterized protein</fullName>
    </submittedName>
</protein>
<name>A0A4Y2SFF8_ARAVE</name>
<feature type="non-terminal residue" evidence="1">
    <location>
        <position position="1"/>
    </location>
</feature>
<evidence type="ECO:0000313" key="2">
    <source>
        <dbReference type="Proteomes" id="UP000499080"/>
    </source>
</evidence>
<sequence length="116" mass="12839">VHVNHKRAINPILPCMLRQQLGTKVGVLVAITGHGPTLPIGGKPHHHSGEQYSAVFEELSKKIAAEDESDALYLDREVTEYSDLKTGSETDLENNPVLEEYRNSNTNVCNINSFNL</sequence>
<dbReference type="Proteomes" id="UP000499080">
    <property type="component" value="Unassembled WGS sequence"/>
</dbReference>
<evidence type="ECO:0000313" key="1">
    <source>
        <dbReference type="EMBL" id="GBN86030.1"/>
    </source>
</evidence>
<dbReference type="AlphaFoldDB" id="A0A4Y2SFF8"/>
<gene>
    <name evidence="1" type="ORF">AVEN_263215_1</name>
</gene>